<name>A0AA38H4E9_9TREE</name>
<feature type="compositionally biased region" description="Basic and acidic residues" evidence="1">
    <location>
        <begin position="70"/>
        <end position="83"/>
    </location>
</feature>
<gene>
    <name evidence="2" type="ORF">MKK02DRAFT_40767</name>
</gene>
<feature type="region of interest" description="Disordered" evidence="1">
    <location>
        <begin position="29"/>
        <end position="287"/>
    </location>
</feature>
<dbReference type="AlphaFoldDB" id="A0AA38H4E9"/>
<feature type="compositionally biased region" description="Basic residues" evidence="1">
    <location>
        <begin position="41"/>
        <end position="51"/>
    </location>
</feature>
<evidence type="ECO:0000313" key="2">
    <source>
        <dbReference type="EMBL" id="KAI9632464.1"/>
    </source>
</evidence>
<feature type="compositionally biased region" description="Basic and acidic residues" evidence="1">
    <location>
        <begin position="262"/>
        <end position="280"/>
    </location>
</feature>
<dbReference type="EMBL" id="JAKWFO010000014">
    <property type="protein sequence ID" value="KAI9632464.1"/>
    <property type="molecule type" value="Genomic_DNA"/>
</dbReference>
<reference evidence="2" key="1">
    <citation type="journal article" date="2022" name="G3 (Bethesda)">
        <title>High quality genome of the basidiomycete yeast Dioszegia hungarica PDD-24b-2 isolated from cloud water.</title>
        <authorList>
            <person name="Jarrige D."/>
            <person name="Haridas S."/>
            <person name="Bleykasten-Grosshans C."/>
            <person name="Joly M."/>
            <person name="Nadalig T."/>
            <person name="Sancelme M."/>
            <person name="Vuilleumier S."/>
            <person name="Grigoriev I.V."/>
            <person name="Amato P."/>
            <person name="Bringel F."/>
        </authorList>
    </citation>
    <scope>NUCLEOTIDE SEQUENCE</scope>
    <source>
        <strain evidence="2">PDD-24b-2</strain>
    </source>
</reference>
<comment type="caution">
    <text evidence="2">The sequence shown here is derived from an EMBL/GenBank/DDBJ whole genome shotgun (WGS) entry which is preliminary data.</text>
</comment>
<accession>A0AA38H4E9</accession>
<evidence type="ECO:0000256" key="1">
    <source>
        <dbReference type="SAM" id="MobiDB-lite"/>
    </source>
</evidence>
<feature type="compositionally biased region" description="Basic and acidic residues" evidence="1">
    <location>
        <begin position="193"/>
        <end position="203"/>
    </location>
</feature>
<dbReference type="RefSeq" id="XP_052942241.1">
    <property type="nucleotide sequence ID" value="XM_053091257.1"/>
</dbReference>
<organism evidence="2 3">
    <name type="scientific">Dioszegia hungarica</name>
    <dbReference type="NCBI Taxonomy" id="4972"/>
    <lineage>
        <taxon>Eukaryota</taxon>
        <taxon>Fungi</taxon>
        <taxon>Dikarya</taxon>
        <taxon>Basidiomycota</taxon>
        <taxon>Agaricomycotina</taxon>
        <taxon>Tremellomycetes</taxon>
        <taxon>Tremellales</taxon>
        <taxon>Bulleribasidiaceae</taxon>
        <taxon>Dioszegia</taxon>
    </lineage>
</organism>
<feature type="compositionally biased region" description="Low complexity" evidence="1">
    <location>
        <begin position="234"/>
        <end position="248"/>
    </location>
</feature>
<keyword evidence="3" id="KW-1185">Reference proteome</keyword>
<feature type="region of interest" description="Disordered" evidence="1">
    <location>
        <begin position="299"/>
        <end position="325"/>
    </location>
</feature>
<dbReference type="GeneID" id="77730462"/>
<feature type="compositionally biased region" description="Low complexity" evidence="1">
    <location>
        <begin position="31"/>
        <end position="40"/>
    </location>
</feature>
<feature type="compositionally biased region" description="Basic and acidic residues" evidence="1">
    <location>
        <begin position="148"/>
        <end position="165"/>
    </location>
</feature>
<feature type="compositionally biased region" description="Pro residues" evidence="1">
    <location>
        <begin position="180"/>
        <end position="189"/>
    </location>
</feature>
<proteinExistence type="predicted"/>
<evidence type="ECO:0000313" key="3">
    <source>
        <dbReference type="Proteomes" id="UP001164286"/>
    </source>
</evidence>
<protein>
    <submittedName>
        <fullName evidence="2">Uncharacterized protein</fullName>
    </submittedName>
</protein>
<dbReference type="Proteomes" id="UP001164286">
    <property type="component" value="Unassembled WGS sequence"/>
</dbReference>
<sequence length="325" mass="34346">MPDISYEALAGAALVIVLAVGYQYLPKADAEAGAGSASSGKSKKKNKKKAKGGKEAVEEESDRSGSASEAGKKVGETVKGKAKDKPKKGKADRHDDGAAAPAPVPAPITPEADAPSFAEVAKEGTDQDEQTQKPKTLAQKLGSKNRKTKVDDMLAPEDRPAEHARVMKVVNKDTPAAKASPPPPAPAPVEAPKASEKIAKYEEDYLEGDDTTSGSGTIEDDGWDVVPSKKKKAFSISNSSSAATSTTAPLPVDTKIQRKNAKKSEEKKAIKDAEEADRLKRLSQHRKTLEKERIAEIYKSNKSASGKTNGGAFASLDTNGKLVWD</sequence>